<dbReference type="Proteomes" id="UP000230233">
    <property type="component" value="Unassembled WGS sequence"/>
</dbReference>
<proteinExistence type="predicted"/>
<evidence type="ECO:0000313" key="2">
    <source>
        <dbReference type="Proteomes" id="UP000230233"/>
    </source>
</evidence>
<gene>
    <name evidence="1" type="ORF">B9Z55_028176</name>
</gene>
<dbReference type="AlphaFoldDB" id="A0A2G5SCL1"/>
<accession>A0A2G5SCL1</accession>
<evidence type="ECO:0000313" key="1">
    <source>
        <dbReference type="EMBL" id="PIC12805.1"/>
    </source>
</evidence>
<reference evidence="2" key="1">
    <citation type="submission" date="2017-10" db="EMBL/GenBank/DDBJ databases">
        <title>Rapid genome shrinkage in a self-fertile nematode reveals novel sperm competition proteins.</title>
        <authorList>
            <person name="Yin D."/>
            <person name="Schwarz E.M."/>
            <person name="Thomas C.G."/>
            <person name="Felde R.L."/>
            <person name="Korf I.F."/>
            <person name="Cutter A.D."/>
            <person name="Schartner C.M."/>
            <person name="Ralston E.J."/>
            <person name="Meyer B.J."/>
            <person name="Haag E.S."/>
        </authorList>
    </citation>
    <scope>NUCLEOTIDE SEQUENCE [LARGE SCALE GENOMIC DNA]</scope>
    <source>
        <strain evidence="2">JU1422</strain>
    </source>
</reference>
<name>A0A2G5SCL1_9PELO</name>
<protein>
    <submittedName>
        <fullName evidence="1">Uncharacterized protein</fullName>
    </submittedName>
</protein>
<comment type="caution">
    <text evidence="1">The sequence shown here is derived from an EMBL/GenBank/DDBJ whole genome shotgun (WGS) entry which is preliminary data.</text>
</comment>
<organism evidence="1 2">
    <name type="scientific">Caenorhabditis nigoni</name>
    <dbReference type="NCBI Taxonomy" id="1611254"/>
    <lineage>
        <taxon>Eukaryota</taxon>
        <taxon>Metazoa</taxon>
        <taxon>Ecdysozoa</taxon>
        <taxon>Nematoda</taxon>
        <taxon>Chromadorea</taxon>
        <taxon>Rhabditida</taxon>
        <taxon>Rhabditina</taxon>
        <taxon>Rhabditomorpha</taxon>
        <taxon>Rhabditoidea</taxon>
        <taxon>Rhabditidae</taxon>
        <taxon>Peloderinae</taxon>
        <taxon>Caenorhabditis</taxon>
    </lineage>
</organism>
<dbReference type="EMBL" id="PDUG01000018">
    <property type="protein sequence ID" value="PIC12805.1"/>
    <property type="molecule type" value="Genomic_DNA"/>
</dbReference>
<sequence length="120" mass="13529">MLIDKKGLLGGGEAAEHRTKSSIVNFPKVSVFEPMMLRRSWWLASRKKWTALDLCTRAEMVHEKVDGVLAVEEALLIGMLEVIIVAWTISSSNKLPHHNKPSNLLTSLSIGPLFWYEELD</sequence>
<keyword evidence="2" id="KW-1185">Reference proteome</keyword>